<dbReference type="GO" id="GO:0003677">
    <property type="term" value="F:DNA binding"/>
    <property type="evidence" value="ECO:0007669"/>
    <property type="project" value="InterPro"/>
</dbReference>
<dbReference type="EMBL" id="CP039370">
    <property type="protein sequence ID" value="QPJ58601.1"/>
    <property type="molecule type" value="Genomic_DNA"/>
</dbReference>
<feature type="domain" description="RNA polymerase Rpb1" evidence="1">
    <location>
        <begin position="2"/>
        <end position="47"/>
    </location>
</feature>
<dbReference type="KEGG" id="psup:E5P55_00860"/>
<dbReference type="SUPFAM" id="SSF64484">
    <property type="entry name" value="beta and beta-prime subunits of DNA dependent RNA-polymerase"/>
    <property type="match status" value="1"/>
</dbReference>
<protein>
    <recommendedName>
        <fullName evidence="1">RNA polymerase Rpb1 domain-containing protein</fullName>
    </recommendedName>
</protein>
<dbReference type="GO" id="GO:0003899">
    <property type="term" value="F:DNA-directed RNA polymerase activity"/>
    <property type="evidence" value="ECO:0007669"/>
    <property type="project" value="InterPro"/>
</dbReference>
<organism evidence="2 3">
    <name type="scientific">Candidatus Pinguicoccus supinus</name>
    <dbReference type="NCBI Taxonomy" id="2529394"/>
    <lineage>
        <taxon>Bacteria</taxon>
        <taxon>Pseudomonadati</taxon>
        <taxon>Verrucomicrobiota</taxon>
        <taxon>Candidatus Pinguicoccus</taxon>
    </lineage>
</organism>
<name>A0A7T0BS29_9BACT</name>
<dbReference type="AlphaFoldDB" id="A0A7T0BS29"/>
<reference evidence="2 3" key="1">
    <citation type="journal article" date="2020" name="Sci. Rep.">
        <title>Morphology, ultrastructure, genomics, and phylogeny of Euplotes vanleeuwenhoeki sp. nov. and its ultra-reduced endosymbiont Candidatus Pinguicoccus supinus sp. nov.</title>
        <authorList>
            <person name="Serra V."/>
            <person name="Gammuto L."/>
            <person name="Nitla V."/>
            <person name="Castelli M."/>
            <person name="Lanzoni O."/>
            <person name="Sassera D."/>
            <person name="Bandi C."/>
            <person name="Sandeep B.V."/>
            <person name="Verni F."/>
            <person name="Modeo L."/>
            <person name="Petroni G."/>
        </authorList>
    </citation>
    <scope>NUCLEOTIDE SEQUENCE [LARGE SCALE GENOMIC DNA]</scope>
    <source>
        <strain evidence="2 3">KKR18_Esm</strain>
    </source>
</reference>
<keyword evidence="3" id="KW-1185">Reference proteome</keyword>
<dbReference type="Proteomes" id="UP000594451">
    <property type="component" value="Chromosome"/>
</dbReference>
<dbReference type="Gene3D" id="1.10.1790.20">
    <property type="match status" value="1"/>
</dbReference>
<proteinExistence type="predicted"/>
<evidence type="ECO:0000259" key="1">
    <source>
        <dbReference type="Pfam" id="PF04998"/>
    </source>
</evidence>
<gene>
    <name evidence="2" type="ORF">E5P55_00860</name>
</gene>
<dbReference type="InterPro" id="IPR007081">
    <property type="entry name" value="RNA_pol_Rpb1_5"/>
</dbReference>
<evidence type="ECO:0000313" key="3">
    <source>
        <dbReference type="Proteomes" id="UP000594451"/>
    </source>
</evidence>
<dbReference type="Pfam" id="PF04998">
    <property type="entry name" value="RNA_pol_Rpb1_5"/>
    <property type="match status" value="1"/>
</dbReference>
<evidence type="ECO:0000313" key="2">
    <source>
        <dbReference type="EMBL" id="QPJ58601.1"/>
    </source>
</evidence>
<accession>A0A7T0BS29</accession>
<sequence>MEKIQDYIIVEIQKVYKSQTVDINDKHIEIIVSQMFKRVKVLNPGDSNLF</sequence>
<dbReference type="GO" id="GO:0006351">
    <property type="term" value="P:DNA-templated transcription"/>
    <property type="evidence" value="ECO:0007669"/>
    <property type="project" value="InterPro"/>
</dbReference>